<evidence type="ECO:0000259" key="1">
    <source>
        <dbReference type="Pfam" id="PF03992"/>
    </source>
</evidence>
<dbReference type="InterPro" id="IPR007138">
    <property type="entry name" value="ABM_dom"/>
</dbReference>
<accession>A0A238J6V7</accession>
<dbReference type="SUPFAM" id="SSF54909">
    <property type="entry name" value="Dimeric alpha+beta barrel"/>
    <property type="match status" value="1"/>
</dbReference>
<dbReference type="Gene3D" id="3.30.70.100">
    <property type="match status" value="1"/>
</dbReference>
<dbReference type="AlphaFoldDB" id="A0A238J6V7"/>
<dbReference type="Pfam" id="PF03992">
    <property type="entry name" value="ABM"/>
    <property type="match status" value="1"/>
</dbReference>
<reference evidence="3" key="1">
    <citation type="submission" date="2017-05" db="EMBL/GenBank/DDBJ databases">
        <authorList>
            <person name="Rodrigo-Torres L."/>
            <person name="Arahal R. D."/>
            <person name="Lucena T."/>
        </authorList>
    </citation>
    <scope>NUCLEOTIDE SEQUENCE [LARGE SCALE GENOMIC DNA]</scope>
    <source>
        <strain evidence="3">CECT 8489</strain>
    </source>
</reference>
<dbReference type="Proteomes" id="UP000201838">
    <property type="component" value="Unassembled WGS sequence"/>
</dbReference>
<organism evidence="2 3">
    <name type="scientific">Boseongicola aestuarii</name>
    <dbReference type="NCBI Taxonomy" id="1470561"/>
    <lineage>
        <taxon>Bacteria</taxon>
        <taxon>Pseudomonadati</taxon>
        <taxon>Pseudomonadota</taxon>
        <taxon>Alphaproteobacteria</taxon>
        <taxon>Rhodobacterales</taxon>
        <taxon>Paracoccaceae</taxon>
        <taxon>Boseongicola</taxon>
    </lineage>
</organism>
<feature type="domain" description="ABM" evidence="1">
    <location>
        <begin position="7"/>
        <end position="69"/>
    </location>
</feature>
<protein>
    <recommendedName>
        <fullName evidence="1">ABM domain-containing protein</fullName>
    </recommendedName>
</protein>
<dbReference type="EMBL" id="FXXQ01000041">
    <property type="protein sequence ID" value="SMX25875.1"/>
    <property type="molecule type" value="Genomic_DNA"/>
</dbReference>
<dbReference type="OrthoDB" id="2082794at2"/>
<evidence type="ECO:0000313" key="3">
    <source>
        <dbReference type="Proteomes" id="UP000201838"/>
    </source>
</evidence>
<gene>
    <name evidence="2" type="ORF">BOA8489_04020</name>
</gene>
<proteinExistence type="predicted"/>
<dbReference type="InterPro" id="IPR011008">
    <property type="entry name" value="Dimeric_a/b-barrel"/>
</dbReference>
<name>A0A238J6V7_9RHOB</name>
<sequence>MTKVSYLIQWTINDGEVENFKSMASGFVSSVQEGEPGTLGYQWYIGEDGKHCLLEETFESSEALLTHLGNVGPSLPGILAIAPITRLEVRGNASAEAREALAGLGASHFAQFAGFDR</sequence>
<evidence type="ECO:0000313" key="2">
    <source>
        <dbReference type="EMBL" id="SMX25875.1"/>
    </source>
</evidence>
<keyword evidence="3" id="KW-1185">Reference proteome</keyword>
<dbReference type="RefSeq" id="WP_093976031.1">
    <property type="nucleotide sequence ID" value="NZ_FXXQ01000041.1"/>
</dbReference>